<feature type="domain" description="FHA" evidence="3">
    <location>
        <begin position="62"/>
        <end position="113"/>
    </location>
</feature>
<dbReference type="GeneID" id="9681400"/>
<reference evidence="4 5" key="1">
    <citation type="journal article" date="2009" name="Science">
        <title>Green evolution and dynamic adaptations revealed by genomes of the marine picoeukaryotes Micromonas.</title>
        <authorList>
            <person name="Worden A.Z."/>
            <person name="Lee J.H."/>
            <person name="Mock T."/>
            <person name="Rouze P."/>
            <person name="Simmons M.P."/>
            <person name="Aerts A.L."/>
            <person name="Allen A.E."/>
            <person name="Cuvelier M.L."/>
            <person name="Derelle E."/>
            <person name="Everett M.V."/>
            <person name="Foulon E."/>
            <person name="Grimwood J."/>
            <person name="Gundlach H."/>
            <person name="Henrissat B."/>
            <person name="Napoli C."/>
            <person name="McDonald S.M."/>
            <person name="Parker M.S."/>
            <person name="Rombauts S."/>
            <person name="Salamov A."/>
            <person name="Von Dassow P."/>
            <person name="Badger J.H."/>
            <person name="Coutinho P.M."/>
            <person name="Demir E."/>
            <person name="Dubchak I."/>
            <person name="Gentemann C."/>
            <person name="Eikrem W."/>
            <person name="Gready J.E."/>
            <person name="John U."/>
            <person name="Lanier W."/>
            <person name="Lindquist E.A."/>
            <person name="Lucas S."/>
            <person name="Mayer K.F."/>
            <person name="Moreau H."/>
            <person name="Not F."/>
            <person name="Otillar R."/>
            <person name="Panaud O."/>
            <person name="Pangilinan J."/>
            <person name="Paulsen I."/>
            <person name="Piegu B."/>
            <person name="Poliakov A."/>
            <person name="Robbens S."/>
            <person name="Schmutz J."/>
            <person name="Toulza E."/>
            <person name="Wyss T."/>
            <person name="Zelensky A."/>
            <person name="Zhou K."/>
            <person name="Armbrust E.V."/>
            <person name="Bhattacharya D."/>
            <person name="Goodenough U.W."/>
            <person name="Van de Peer Y."/>
            <person name="Grigoriev I.V."/>
        </authorList>
    </citation>
    <scope>NUCLEOTIDE SEQUENCE [LARGE SCALE GENOMIC DNA]</scope>
    <source>
        <strain evidence="4 5">CCMP1545</strain>
    </source>
</reference>
<dbReference type="OMA" id="QQAIWTF"/>
<feature type="coiled-coil region" evidence="1">
    <location>
        <begin position="216"/>
        <end position="243"/>
    </location>
</feature>
<dbReference type="OrthoDB" id="444265at2759"/>
<dbReference type="Proteomes" id="UP000001876">
    <property type="component" value="Unassembled WGS sequence"/>
</dbReference>
<evidence type="ECO:0000313" key="4">
    <source>
        <dbReference type="EMBL" id="EEH59880.1"/>
    </source>
</evidence>
<proteinExistence type="predicted"/>
<dbReference type="KEGG" id="mpp:MICPUCDRAFT_55593"/>
<dbReference type="Gene3D" id="2.60.200.20">
    <property type="match status" value="1"/>
</dbReference>
<organism evidence="5">
    <name type="scientific">Micromonas pusilla (strain CCMP1545)</name>
    <name type="common">Picoplanktonic green alga</name>
    <dbReference type="NCBI Taxonomy" id="564608"/>
    <lineage>
        <taxon>Eukaryota</taxon>
        <taxon>Viridiplantae</taxon>
        <taxon>Chlorophyta</taxon>
        <taxon>Mamiellophyceae</taxon>
        <taxon>Mamiellales</taxon>
        <taxon>Mamiellaceae</taxon>
        <taxon>Micromonas</taxon>
    </lineage>
</organism>
<feature type="compositionally biased region" description="Polar residues" evidence="2">
    <location>
        <begin position="174"/>
        <end position="185"/>
    </location>
</feature>
<feature type="coiled-coil region" evidence="1">
    <location>
        <begin position="361"/>
        <end position="388"/>
    </location>
</feature>
<sequence length="532" mass="60125">MKLSAGSPSAENHAHPRASLVPSTGIYEEPVWGGFPDTNFSFEVLKGGTVIQVIECKDRTHLRLGRALDNDVVLEHPSSSRLHAVLQFREGTSECFVFDAGSTHGTFVNKRRLKPCMHAPVFAGDQITFGKSSRVFVVSGTTGLMPEEDPSQIERIRLKTREQLSKSKSEHELQSTTFKSESSAKGSELGITKDDFERDLDAFDWREYGGSFTEKQKTERERIRKSELKVKNLRSELDCIRAKERGDNPLTVGQRTQIFRNEEALHLLEENIDERDEVLNESIRESIRAQHACAQKKRSRRVEKDKGLKGDYLSDNDDEFYDRTTMATAQRLKKQRRESDQRDGINIDNISSVGIGTAESVSTLREKLQGLETTMQELDAKVESVQEHLFSVETADIFTRDLNNAATDDLEKFMEQSPAKNENRTLLGLVRQVASVNTEFERLTRLLQLADPHGEYNPGSVRARTIEKLSCTNKIWSAAKIDAPQRPTHARIANTTAAANTEKDRKQLSLWEEQGNLQAKRRFLGKSTVEDT</sequence>
<dbReference type="SMART" id="SM00240">
    <property type="entry name" value="FHA"/>
    <property type="match status" value="1"/>
</dbReference>
<keyword evidence="1" id="KW-0175">Coiled coil</keyword>
<dbReference type="InterPro" id="IPR050923">
    <property type="entry name" value="Cell_Proc_Reg/RNA_Proc"/>
</dbReference>
<feature type="compositionally biased region" description="Basic and acidic residues" evidence="2">
    <location>
        <begin position="163"/>
        <end position="173"/>
    </location>
</feature>
<dbReference type="PANTHER" id="PTHR23308">
    <property type="entry name" value="NUCLEAR INHIBITOR OF PROTEIN PHOSPHATASE-1"/>
    <property type="match status" value="1"/>
</dbReference>
<dbReference type="SUPFAM" id="SSF49879">
    <property type="entry name" value="SMAD/FHA domain"/>
    <property type="match status" value="1"/>
</dbReference>
<dbReference type="Pfam" id="PF00498">
    <property type="entry name" value="FHA"/>
    <property type="match status" value="1"/>
</dbReference>
<protein>
    <submittedName>
        <fullName evidence="4">Predicted protein</fullName>
    </submittedName>
</protein>
<evidence type="ECO:0000313" key="5">
    <source>
        <dbReference type="Proteomes" id="UP000001876"/>
    </source>
</evidence>
<dbReference type="RefSeq" id="XP_003056504.1">
    <property type="nucleotide sequence ID" value="XM_003056458.1"/>
</dbReference>
<feature type="region of interest" description="Disordered" evidence="2">
    <location>
        <begin position="163"/>
        <end position="190"/>
    </location>
</feature>
<evidence type="ECO:0000259" key="3">
    <source>
        <dbReference type="PROSITE" id="PS50006"/>
    </source>
</evidence>
<gene>
    <name evidence="4" type="ORF">MICPUCDRAFT_55593</name>
</gene>
<dbReference type="InterPro" id="IPR008984">
    <property type="entry name" value="SMAD_FHA_dom_sf"/>
</dbReference>
<evidence type="ECO:0000256" key="2">
    <source>
        <dbReference type="SAM" id="MobiDB-lite"/>
    </source>
</evidence>
<dbReference type="EMBL" id="GG663736">
    <property type="protein sequence ID" value="EEH59880.1"/>
    <property type="molecule type" value="Genomic_DNA"/>
</dbReference>
<keyword evidence="5" id="KW-1185">Reference proteome</keyword>
<accession>C1ML66</accession>
<dbReference type="PROSITE" id="PS50006">
    <property type="entry name" value="FHA_DOMAIN"/>
    <property type="match status" value="1"/>
</dbReference>
<dbReference type="InterPro" id="IPR000253">
    <property type="entry name" value="FHA_dom"/>
</dbReference>
<name>C1ML66_MICPC</name>
<dbReference type="eggNOG" id="KOG1881">
    <property type="taxonomic scope" value="Eukaryota"/>
</dbReference>
<dbReference type="AlphaFoldDB" id="C1ML66"/>
<evidence type="ECO:0000256" key="1">
    <source>
        <dbReference type="SAM" id="Coils"/>
    </source>
</evidence>